<dbReference type="GO" id="GO:0004322">
    <property type="term" value="F:ferroxidase activity"/>
    <property type="evidence" value="ECO:0007669"/>
    <property type="project" value="UniProtKB-EC"/>
</dbReference>
<dbReference type="STRING" id="1121022.GCA_000376105_01161"/>
<comment type="similarity">
    <text evidence="2 7">Belongs to the bacterioferritin family.</text>
</comment>
<feature type="binding site" evidence="8">
    <location>
        <position position="141"/>
    </location>
    <ligand>
        <name>Fe cation</name>
        <dbReference type="ChEBI" id="CHEBI:24875"/>
        <label>2</label>
    </ligand>
</feature>
<comment type="function">
    <text evidence="7">Iron-storage protein, whose ferroxidase center binds Fe(2+), oxidizes it using dioxygen to Fe(3+), and participates in the subsequent Fe(3+) oxide mineral core formation within the central cavity of the BFR protein shell.</text>
</comment>
<dbReference type="EC" id="1.16.3.1" evidence="7"/>
<evidence type="ECO:0000259" key="9">
    <source>
        <dbReference type="PROSITE" id="PS50905"/>
    </source>
</evidence>
<reference evidence="10 11" key="1">
    <citation type="journal article" date="2014" name="Nature">
        <title>Sequential evolution of bacterial morphology by co-option of a developmental regulator.</title>
        <authorList>
            <person name="Jiang C."/>
            <person name="Brown P.J."/>
            <person name="Ducret A."/>
            <person name="Brun Y.V."/>
        </authorList>
    </citation>
    <scope>NUCLEOTIDE SEQUENCE [LARGE SCALE GENOMIC DNA]</scope>
    <source>
        <strain evidence="10 11">DSM 16100</strain>
    </source>
</reference>
<dbReference type="Proteomes" id="UP000017837">
    <property type="component" value="Unassembled WGS sequence"/>
</dbReference>
<feature type="domain" description="Ferritin-like diiron" evidence="9">
    <location>
        <begin position="14"/>
        <end position="158"/>
    </location>
</feature>
<dbReference type="InterPro" id="IPR009078">
    <property type="entry name" value="Ferritin-like_SF"/>
</dbReference>
<comment type="caution">
    <text evidence="10">The sequence shown here is derived from an EMBL/GenBank/DDBJ whole genome shotgun (WGS) entry which is preliminary data.</text>
</comment>
<accession>V4PBW0</accession>
<evidence type="ECO:0000313" key="11">
    <source>
        <dbReference type="Proteomes" id="UP000017837"/>
    </source>
</evidence>
<dbReference type="PROSITE" id="PS50905">
    <property type="entry name" value="FERRITIN_LIKE"/>
    <property type="match status" value="1"/>
</dbReference>
<dbReference type="PANTHER" id="PTHR30295:SF0">
    <property type="entry name" value="BACTERIOFERRITIN"/>
    <property type="match status" value="1"/>
</dbReference>
<proteinExistence type="inferred from homology"/>
<dbReference type="eggNOG" id="COG2193">
    <property type="taxonomic scope" value="Bacteria"/>
</dbReference>
<dbReference type="FunFam" id="1.20.1260.10:FF:000005">
    <property type="entry name" value="Bacterioferritin"/>
    <property type="match status" value="1"/>
</dbReference>
<dbReference type="AlphaFoldDB" id="V4PBW0"/>
<dbReference type="GO" id="GO:0140315">
    <property type="term" value="F:iron ion sequestering activity"/>
    <property type="evidence" value="ECO:0007669"/>
    <property type="project" value="UniProtKB-ARBA"/>
</dbReference>
<evidence type="ECO:0000256" key="3">
    <source>
        <dbReference type="ARBA" id="ARBA00022434"/>
    </source>
</evidence>
<organism evidence="10 11">
    <name type="scientific">Asticcacaulis benevestitus DSM 16100 = ATCC BAA-896</name>
    <dbReference type="NCBI Taxonomy" id="1121022"/>
    <lineage>
        <taxon>Bacteria</taxon>
        <taxon>Pseudomonadati</taxon>
        <taxon>Pseudomonadota</taxon>
        <taxon>Alphaproteobacteria</taxon>
        <taxon>Caulobacterales</taxon>
        <taxon>Caulobacteraceae</taxon>
        <taxon>Asticcacaulis</taxon>
    </lineage>
</organism>
<dbReference type="PANTHER" id="PTHR30295">
    <property type="entry name" value="BACTERIOFERRITIN"/>
    <property type="match status" value="1"/>
</dbReference>
<comment type="cofactor">
    <cofactor evidence="1">
        <name>heme b</name>
        <dbReference type="ChEBI" id="CHEBI:60344"/>
    </cofactor>
</comment>
<dbReference type="EMBL" id="AWGB01000017">
    <property type="protein sequence ID" value="ESQ91412.1"/>
    <property type="molecule type" value="Genomic_DNA"/>
</dbReference>
<dbReference type="NCBIfam" id="TIGR00754">
    <property type="entry name" value="bfr"/>
    <property type="match status" value="1"/>
</dbReference>
<dbReference type="InterPro" id="IPR002024">
    <property type="entry name" value="Bacterioferritin"/>
</dbReference>
<dbReference type="PRINTS" id="PR00601">
    <property type="entry name" value="BACFERRITIN"/>
</dbReference>
<evidence type="ECO:0000256" key="8">
    <source>
        <dbReference type="PIRSR" id="PIRSR002560-1"/>
    </source>
</evidence>
<keyword evidence="5 7" id="KW-0479">Metal-binding</keyword>
<keyword evidence="6 7" id="KW-0408">Iron</keyword>
<dbReference type="GO" id="GO:0006826">
    <property type="term" value="P:iron ion transport"/>
    <property type="evidence" value="ECO:0007669"/>
    <property type="project" value="InterPro"/>
</dbReference>
<dbReference type="PATRIC" id="fig|1121022.4.peg.2098"/>
<feature type="binding site" evidence="8">
    <location>
        <position position="67"/>
    </location>
    <ligand>
        <name>Fe cation</name>
        <dbReference type="ChEBI" id="CHEBI:24875"/>
        <label>1</label>
    </ligand>
</feature>
<dbReference type="SUPFAM" id="SSF47240">
    <property type="entry name" value="Ferritin-like"/>
    <property type="match status" value="1"/>
</dbReference>
<feature type="binding site" evidence="8">
    <location>
        <position position="63"/>
    </location>
    <ligand>
        <name>Fe cation</name>
        <dbReference type="ChEBI" id="CHEBI:24875"/>
        <label>3</label>
    </ligand>
</feature>
<keyword evidence="3 7" id="KW-0409">Iron storage</keyword>
<evidence type="ECO:0000256" key="6">
    <source>
        <dbReference type="ARBA" id="ARBA00023004"/>
    </source>
</evidence>
<dbReference type="Gene3D" id="1.20.1260.10">
    <property type="match status" value="1"/>
</dbReference>
<feature type="binding site" evidence="8">
    <location>
        <position position="141"/>
    </location>
    <ligand>
        <name>Fe cation</name>
        <dbReference type="ChEBI" id="CHEBI:24875"/>
        <label>1</label>
    </ligand>
</feature>
<feature type="binding site" evidence="8">
    <location>
        <position position="107"/>
    </location>
    <ligand>
        <name>Fe cation</name>
        <dbReference type="ChEBI" id="CHEBI:24875"/>
        <label>2</label>
    </ligand>
</feature>
<feature type="binding site" evidence="8">
    <location>
        <position position="143"/>
    </location>
    <ligand>
        <name>Fe cation</name>
        <dbReference type="ChEBI" id="CHEBI:24875"/>
        <label>2</label>
    </ligand>
</feature>
<evidence type="ECO:0000256" key="1">
    <source>
        <dbReference type="ARBA" id="ARBA00001970"/>
    </source>
</evidence>
<feature type="binding site" evidence="8">
    <location>
        <position position="64"/>
    </location>
    <ligand>
        <name>Fe cation</name>
        <dbReference type="ChEBI" id="CHEBI:24875"/>
        <label>1</label>
    </ligand>
</feature>
<feature type="binding site" evidence="8">
    <location>
        <position position="31"/>
    </location>
    <ligand>
        <name>Fe cation</name>
        <dbReference type="ChEBI" id="CHEBI:24875"/>
        <label>1</label>
    </ligand>
</feature>
<dbReference type="Pfam" id="PF00210">
    <property type="entry name" value="Ferritin"/>
    <property type="match status" value="1"/>
</dbReference>
<dbReference type="InterPro" id="IPR012347">
    <property type="entry name" value="Ferritin-like"/>
</dbReference>
<keyword evidence="4" id="KW-0349">Heme</keyword>
<dbReference type="InterPro" id="IPR008331">
    <property type="entry name" value="Ferritin_DPS_dom"/>
</dbReference>
<sequence>MMRATLYRTQERAMKGQPEIIKLLNKVLTNELTAVNQYFLHARMIENWGMYHLGRIVYKESIEEMKHADMLIKRILFLDGLPNLQDLNKLRIGETITECMTSDLAVETGGHATLVAGVKYCDDHMDYVSRELLRRILEDTEHHIDFLETQLGLIKLMGEPNYIQSAMKEIEGEG</sequence>
<feature type="binding site" description="axial binding residue" evidence="8">
    <location>
        <position position="65"/>
    </location>
    <ligand>
        <name>heme b</name>
        <dbReference type="ChEBI" id="CHEBI:60344"/>
        <note>ligand shared between dimeric partners</note>
    </ligand>
    <ligandPart>
        <name>Fe</name>
        <dbReference type="ChEBI" id="CHEBI:18248"/>
    </ligandPart>
</feature>
<name>V4PBW0_9CAUL</name>
<protein>
    <recommendedName>
        <fullName evidence="7">Bacterioferritin</fullName>
        <ecNumber evidence="7">1.16.3.1</ecNumber>
    </recommendedName>
</protein>
<evidence type="ECO:0000256" key="4">
    <source>
        <dbReference type="ARBA" id="ARBA00022617"/>
    </source>
</evidence>
<dbReference type="GO" id="GO:0005829">
    <property type="term" value="C:cytosol"/>
    <property type="evidence" value="ECO:0007669"/>
    <property type="project" value="TreeGrafter"/>
</dbReference>
<dbReference type="GO" id="GO:0008199">
    <property type="term" value="F:ferric iron binding"/>
    <property type="evidence" value="ECO:0007669"/>
    <property type="project" value="InterPro"/>
</dbReference>
<feature type="binding site" evidence="8">
    <location>
        <position position="64"/>
    </location>
    <ligand>
        <name>Fe cation</name>
        <dbReference type="ChEBI" id="CHEBI:24875"/>
        <label>2</label>
    </ligand>
</feature>
<evidence type="ECO:0000256" key="2">
    <source>
        <dbReference type="ARBA" id="ARBA00008093"/>
    </source>
</evidence>
<dbReference type="InterPro" id="IPR009040">
    <property type="entry name" value="Ferritin-like_diiron"/>
</dbReference>
<gene>
    <name evidence="10" type="ORF">ABENE_10390</name>
</gene>
<dbReference type="CDD" id="cd00907">
    <property type="entry name" value="Bacterioferritin"/>
    <property type="match status" value="1"/>
</dbReference>
<comment type="catalytic activity">
    <reaction evidence="7">
        <text>4 Fe(2+) + O2 + 4 H(+) = 4 Fe(3+) + 2 H2O</text>
        <dbReference type="Rhea" id="RHEA:11148"/>
        <dbReference type="ChEBI" id="CHEBI:15377"/>
        <dbReference type="ChEBI" id="CHEBI:15378"/>
        <dbReference type="ChEBI" id="CHEBI:15379"/>
        <dbReference type="ChEBI" id="CHEBI:29033"/>
        <dbReference type="ChEBI" id="CHEBI:29034"/>
        <dbReference type="EC" id="1.16.3.1"/>
    </reaction>
</comment>
<evidence type="ECO:0000256" key="7">
    <source>
        <dbReference type="PIRNR" id="PIRNR002560"/>
    </source>
</evidence>
<evidence type="ECO:0000256" key="5">
    <source>
        <dbReference type="ARBA" id="ARBA00022723"/>
    </source>
</evidence>
<keyword evidence="11" id="KW-1185">Reference proteome</keyword>
<evidence type="ECO:0000313" key="10">
    <source>
        <dbReference type="EMBL" id="ESQ91412.1"/>
    </source>
</evidence>
<dbReference type="PIRSF" id="PIRSF002560">
    <property type="entry name" value="Bacterioferritin"/>
    <property type="match status" value="1"/>
</dbReference>
<dbReference type="GO" id="GO:0020037">
    <property type="term" value="F:heme binding"/>
    <property type="evidence" value="ECO:0007669"/>
    <property type="project" value="TreeGrafter"/>
</dbReference>
<dbReference type="GO" id="GO:0006879">
    <property type="term" value="P:intracellular iron ion homeostasis"/>
    <property type="evidence" value="ECO:0007669"/>
    <property type="project" value="UniProtKB-KW"/>
</dbReference>